<protein>
    <submittedName>
        <fullName evidence="2">Uncharacterized protein</fullName>
    </submittedName>
</protein>
<sequence>MIETCVQELRKFISFLAIVASLRSSRFCSRHGFMRLIFDLVVSINLGVLMPVINTPGLLVPLDRAVDRWFGHIEVFQGLK</sequence>
<accession>A0A0K2UWI1</accession>
<organism evidence="2">
    <name type="scientific">Lepeophtheirus salmonis</name>
    <name type="common">Salmon louse</name>
    <name type="synonym">Caligus salmonis</name>
    <dbReference type="NCBI Taxonomy" id="72036"/>
    <lineage>
        <taxon>Eukaryota</taxon>
        <taxon>Metazoa</taxon>
        <taxon>Ecdysozoa</taxon>
        <taxon>Arthropoda</taxon>
        <taxon>Crustacea</taxon>
        <taxon>Multicrustacea</taxon>
        <taxon>Hexanauplia</taxon>
        <taxon>Copepoda</taxon>
        <taxon>Siphonostomatoida</taxon>
        <taxon>Caligidae</taxon>
        <taxon>Lepeophtheirus</taxon>
    </lineage>
</organism>
<feature type="transmembrane region" description="Helical" evidence="1">
    <location>
        <begin position="33"/>
        <end position="53"/>
    </location>
</feature>
<keyword evidence="1" id="KW-0812">Transmembrane</keyword>
<dbReference type="AlphaFoldDB" id="A0A0K2UWI1"/>
<evidence type="ECO:0000313" key="2">
    <source>
        <dbReference type="EMBL" id="CDW42252.1"/>
    </source>
</evidence>
<keyword evidence="1" id="KW-1133">Transmembrane helix</keyword>
<evidence type="ECO:0000256" key="1">
    <source>
        <dbReference type="SAM" id="Phobius"/>
    </source>
</evidence>
<keyword evidence="1" id="KW-0472">Membrane</keyword>
<proteinExistence type="predicted"/>
<reference evidence="2" key="1">
    <citation type="submission" date="2014-05" db="EMBL/GenBank/DDBJ databases">
        <authorList>
            <person name="Chronopoulou M."/>
        </authorList>
    </citation>
    <scope>NUCLEOTIDE SEQUENCE</scope>
    <source>
        <tissue evidence="2">Whole organism</tissue>
    </source>
</reference>
<dbReference type="EMBL" id="HACA01024891">
    <property type="protein sequence ID" value="CDW42252.1"/>
    <property type="molecule type" value="Transcribed_RNA"/>
</dbReference>
<name>A0A0K2UWI1_LEPSM</name>